<dbReference type="VEuPathDB" id="FungiDB:CIHG_01299"/>
<reference evidence="3" key="1">
    <citation type="journal article" date="2010" name="Genome Res.">
        <title>Population genomic sequencing of Coccidioides fungi reveals recent hybridization and transposon control.</title>
        <authorList>
            <person name="Neafsey D.E."/>
            <person name="Barker B.M."/>
            <person name="Sharpton T.J."/>
            <person name="Stajich J.E."/>
            <person name="Park D.J."/>
            <person name="Whiston E."/>
            <person name="Hung C.-Y."/>
            <person name="McMahan C."/>
            <person name="White J."/>
            <person name="Sykes S."/>
            <person name="Heiman D."/>
            <person name="Young S."/>
            <person name="Zeng Q."/>
            <person name="Abouelleil A."/>
            <person name="Aftuck L."/>
            <person name="Bessette D."/>
            <person name="Brown A."/>
            <person name="FitzGerald M."/>
            <person name="Lui A."/>
            <person name="Macdonald J.P."/>
            <person name="Priest M."/>
            <person name="Orbach M.J."/>
            <person name="Galgiani J.N."/>
            <person name="Kirkland T.N."/>
            <person name="Cole G.T."/>
            <person name="Birren B.W."/>
            <person name="Henn M.R."/>
            <person name="Taylor J.W."/>
            <person name="Rounsley S.D."/>
        </authorList>
    </citation>
    <scope>NUCLEOTIDE SEQUENCE [LARGE SCALE GENOMIC DNA]</scope>
    <source>
        <strain evidence="3">H538.4</strain>
    </source>
</reference>
<dbReference type="eggNOG" id="ENOG502TD20">
    <property type="taxonomic scope" value="Eukaryota"/>
</dbReference>
<dbReference type="AlphaFoldDB" id="A0A0J8REZ9"/>
<evidence type="ECO:0000313" key="2">
    <source>
        <dbReference type="EMBL" id="KMU83517.1"/>
    </source>
</evidence>
<organism evidence="2 3">
    <name type="scientific">Coccidioides immitis H538.4</name>
    <dbReference type="NCBI Taxonomy" id="396776"/>
    <lineage>
        <taxon>Eukaryota</taxon>
        <taxon>Fungi</taxon>
        <taxon>Dikarya</taxon>
        <taxon>Ascomycota</taxon>
        <taxon>Pezizomycotina</taxon>
        <taxon>Eurotiomycetes</taxon>
        <taxon>Eurotiomycetidae</taxon>
        <taxon>Onygenales</taxon>
        <taxon>Onygenaceae</taxon>
        <taxon>Coccidioides</taxon>
    </lineage>
</organism>
<evidence type="ECO:0000256" key="1">
    <source>
        <dbReference type="SAM" id="MobiDB-lite"/>
    </source>
</evidence>
<name>A0A0J8REZ9_COCIT</name>
<dbReference type="Proteomes" id="UP000054563">
    <property type="component" value="Unassembled WGS sequence"/>
</dbReference>
<protein>
    <submittedName>
        <fullName evidence="2">Uncharacterized protein</fullName>
    </submittedName>
</protein>
<feature type="region of interest" description="Disordered" evidence="1">
    <location>
        <begin position="1"/>
        <end position="42"/>
    </location>
</feature>
<sequence length="297" mass="32693">MAAESGSGGHRMKGKIEVKIEVEEEQEKKKPEPEQAKAPKRATSRNGLAHLIFFKYSRRQDGDEQRRREVVTSSSSSKDGVSFGIGCHLTCRLWCLGPFPPFGLRTMQNARPQPCISVQEPGAARPLTYNDGLLLQDGAANSQAPVFESSGPFSSIKNTRNGSAAAVHSAIRLVASPKLHGAFLLASDLKLRECATVPFWEDILNYYVADDGLAVNSQQPVDDTMKAVDVVVRYYEQATFHDIFLLVLECKRANKTRSGLQDLQDQLQPPCTLTVLTSKAALCTSLRLVEGYTRPQL</sequence>
<dbReference type="EMBL" id="DS016983">
    <property type="protein sequence ID" value="KMU83517.1"/>
    <property type="molecule type" value="Genomic_DNA"/>
</dbReference>
<feature type="compositionally biased region" description="Basic and acidic residues" evidence="1">
    <location>
        <begin position="14"/>
        <end position="37"/>
    </location>
</feature>
<accession>A0A0J8REZ9</accession>
<evidence type="ECO:0000313" key="3">
    <source>
        <dbReference type="Proteomes" id="UP000054563"/>
    </source>
</evidence>
<gene>
    <name evidence="2" type="ORF">CIHG_01299</name>
</gene>
<proteinExistence type="predicted"/>